<comment type="caution">
    <text evidence="1">The sequence shown here is derived from an EMBL/GenBank/DDBJ whole genome shotgun (WGS) entry which is preliminary data.</text>
</comment>
<dbReference type="AlphaFoldDB" id="E9SAU6"/>
<accession>E9SAU6</accession>
<dbReference type="Proteomes" id="UP000004259">
    <property type="component" value="Unassembled WGS sequence"/>
</dbReference>
<evidence type="ECO:0000313" key="2">
    <source>
        <dbReference type="Proteomes" id="UP000004259"/>
    </source>
</evidence>
<evidence type="ECO:0000313" key="1">
    <source>
        <dbReference type="EMBL" id="EGC03542.1"/>
    </source>
</evidence>
<protein>
    <submittedName>
        <fullName evidence="1">Uncharacterized protein</fullName>
    </submittedName>
</protein>
<proteinExistence type="predicted"/>
<gene>
    <name evidence="1" type="ORF">CUS_8059</name>
</gene>
<keyword evidence="2" id="KW-1185">Reference proteome</keyword>
<dbReference type="EMBL" id="ADKM02000062">
    <property type="protein sequence ID" value="EGC03542.1"/>
    <property type="molecule type" value="Genomic_DNA"/>
</dbReference>
<name>E9SAU6_RUMAL</name>
<reference evidence="1 2" key="1">
    <citation type="submission" date="2011-02" db="EMBL/GenBank/DDBJ databases">
        <authorList>
            <person name="Nelson K.E."/>
            <person name="Sutton G."/>
            <person name="Torralba M."/>
            <person name="Durkin S."/>
            <person name="Harkins D."/>
            <person name="Montgomery R."/>
            <person name="Ziemer C."/>
            <person name="Klaassens E."/>
            <person name="Ocuiv P."/>
            <person name="Morrison M."/>
        </authorList>
    </citation>
    <scope>NUCLEOTIDE SEQUENCE [LARGE SCALE GENOMIC DNA]</scope>
    <source>
        <strain evidence="1 2">8</strain>
    </source>
</reference>
<dbReference type="STRING" id="246199.CUS_8059"/>
<sequence length="49" mass="5452">MCISCDLKENAAVKVLPVSIFRYDAKVSRTGAETIAIQLFKFTKSSRKS</sequence>
<organism evidence="1 2">
    <name type="scientific">Ruminococcus albus 8</name>
    <dbReference type="NCBI Taxonomy" id="246199"/>
    <lineage>
        <taxon>Bacteria</taxon>
        <taxon>Bacillati</taxon>
        <taxon>Bacillota</taxon>
        <taxon>Clostridia</taxon>
        <taxon>Eubacteriales</taxon>
        <taxon>Oscillospiraceae</taxon>
        <taxon>Ruminococcus</taxon>
    </lineage>
</organism>